<evidence type="ECO:0000313" key="6">
    <source>
        <dbReference type="EMBL" id="HIR88951.1"/>
    </source>
</evidence>
<dbReference type="GO" id="GO:0004577">
    <property type="term" value="F:N-acetylglucosaminyldiphosphodolichol N-acetylglucosaminyltransferase activity"/>
    <property type="evidence" value="ECO:0007669"/>
    <property type="project" value="TreeGrafter"/>
</dbReference>
<proteinExistence type="predicted"/>
<sequence length="151" mass="17750">MKLCFVASIGGHLEELAQLKEIIKDYDSFLLTEKNDFQEKKLCSRTYYVSHINRKERLFLIHFIKLWIQSLYVFIKEKPDCIITTGALICYPISVISKIFHKKVIYIESFARMHTASLTGKLMYRVADLFIVQSDELLQYYPKAIYCGCIF</sequence>
<evidence type="ECO:0000256" key="1">
    <source>
        <dbReference type="ARBA" id="ARBA00004389"/>
    </source>
</evidence>
<dbReference type="Proteomes" id="UP000824201">
    <property type="component" value="Unassembled WGS sequence"/>
</dbReference>
<dbReference type="PANTHER" id="PTHR12154:SF4">
    <property type="entry name" value="UDP-N-ACETYLGLUCOSAMINE TRANSFERASE SUBUNIT ALG14 HOMOLOG"/>
    <property type="match status" value="1"/>
</dbReference>
<name>A0A9D1JDY5_9FIRM</name>
<protein>
    <submittedName>
        <fullName evidence="6">Polysaccharide biosynthesis protein</fullName>
    </submittedName>
</protein>
<reference evidence="6" key="1">
    <citation type="submission" date="2020-10" db="EMBL/GenBank/DDBJ databases">
        <authorList>
            <person name="Gilroy R."/>
        </authorList>
    </citation>
    <scope>NUCLEOTIDE SEQUENCE</scope>
    <source>
        <strain evidence="6">ChiW13-3771</strain>
    </source>
</reference>
<keyword evidence="4" id="KW-1133">Transmembrane helix</keyword>
<dbReference type="Gene3D" id="3.40.50.2000">
    <property type="entry name" value="Glycogen Phosphorylase B"/>
    <property type="match status" value="1"/>
</dbReference>
<comment type="caution">
    <text evidence="6">The sequence shown here is derived from an EMBL/GenBank/DDBJ whole genome shotgun (WGS) entry which is preliminary data.</text>
</comment>
<organism evidence="6 7">
    <name type="scientific">Candidatus Fimimorpha faecalis</name>
    <dbReference type="NCBI Taxonomy" id="2840824"/>
    <lineage>
        <taxon>Bacteria</taxon>
        <taxon>Bacillati</taxon>
        <taxon>Bacillota</taxon>
        <taxon>Clostridia</taxon>
        <taxon>Eubacteriales</taxon>
        <taxon>Candidatus Fimimorpha</taxon>
    </lineage>
</organism>
<dbReference type="NCBIfam" id="NF041549">
    <property type="entry name" value="PssD"/>
    <property type="match status" value="1"/>
</dbReference>
<keyword evidence="2" id="KW-0812">Transmembrane</keyword>
<keyword evidence="3" id="KW-0256">Endoplasmic reticulum</keyword>
<gene>
    <name evidence="6" type="ORF">IAC96_08390</name>
</gene>
<dbReference type="PANTHER" id="PTHR12154">
    <property type="entry name" value="GLYCOSYL TRANSFERASE-RELATED"/>
    <property type="match status" value="1"/>
</dbReference>
<dbReference type="SUPFAM" id="SSF53756">
    <property type="entry name" value="UDP-Glycosyltransferase/glycogen phosphorylase"/>
    <property type="match status" value="1"/>
</dbReference>
<evidence type="ECO:0000256" key="2">
    <source>
        <dbReference type="ARBA" id="ARBA00022692"/>
    </source>
</evidence>
<evidence type="ECO:0000313" key="7">
    <source>
        <dbReference type="Proteomes" id="UP000824201"/>
    </source>
</evidence>
<accession>A0A9D1JDY5</accession>
<dbReference type="EMBL" id="DVHN01000105">
    <property type="protein sequence ID" value="HIR88951.1"/>
    <property type="molecule type" value="Genomic_DNA"/>
</dbReference>
<dbReference type="GO" id="GO:0006488">
    <property type="term" value="P:dolichol-linked oligosaccharide biosynthetic process"/>
    <property type="evidence" value="ECO:0007669"/>
    <property type="project" value="InterPro"/>
</dbReference>
<evidence type="ECO:0000256" key="5">
    <source>
        <dbReference type="ARBA" id="ARBA00023136"/>
    </source>
</evidence>
<evidence type="ECO:0000256" key="4">
    <source>
        <dbReference type="ARBA" id="ARBA00022989"/>
    </source>
</evidence>
<dbReference type="AlphaFoldDB" id="A0A9D1JDY5"/>
<comment type="subcellular location">
    <subcellularLocation>
        <location evidence="1">Endoplasmic reticulum membrane</location>
        <topology evidence="1">Single-pass membrane protein</topology>
    </subcellularLocation>
</comment>
<dbReference type="InterPro" id="IPR013969">
    <property type="entry name" value="Oligosacch_biosynth_Alg14"/>
</dbReference>
<reference evidence="6" key="2">
    <citation type="journal article" date="2021" name="PeerJ">
        <title>Extensive microbial diversity within the chicken gut microbiome revealed by metagenomics and culture.</title>
        <authorList>
            <person name="Gilroy R."/>
            <person name="Ravi A."/>
            <person name="Getino M."/>
            <person name="Pursley I."/>
            <person name="Horton D.L."/>
            <person name="Alikhan N.F."/>
            <person name="Baker D."/>
            <person name="Gharbi K."/>
            <person name="Hall N."/>
            <person name="Watson M."/>
            <person name="Adriaenssens E.M."/>
            <person name="Foster-Nyarko E."/>
            <person name="Jarju S."/>
            <person name="Secka A."/>
            <person name="Antonio M."/>
            <person name="Oren A."/>
            <person name="Chaudhuri R.R."/>
            <person name="La Ragione R."/>
            <person name="Hildebrand F."/>
            <person name="Pallen M.J."/>
        </authorList>
    </citation>
    <scope>NUCLEOTIDE SEQUENCE</scope>
    <source>
        <strain evidence="6">ChiW13-3771</strain>
    </source>
</reference>
<keyword evidence="5" id="KW-0472">Membrane</keyword>
<dbReference type="Pfam" id="PF08660">
    <property type="entry name" value="Alg14"/>
    <property type="match status" value="1"/>
</dbReference>
<evidence type="ECO:0000256" key="3">
    <source>
        <dbReference type="ARBA" id="ARBA00022824"/>
    </source>
</evidence>